<sequence length="28" mass="3398">YKLDRIDSQIQEIITQIQKLIEVLRGRK</sequence>
<name>A0A0F9L4L0_9ZZZZ</name>
<accession>A0A0F9L4L0</accession>
<evidence type="ECO:0000313" key="1">
    <source>
        <dbReference type="EMBL" id="KKM88593.1"/>
    </source>
</evidence>
<gene>
    <name evidence="1" type="ORF">LCGC14_1257090</name>
</gene>
<dbReference type="AlphaFoldDB" id="A0A0F9L4L0"/>
<protein>
    <submittedName>
        <fullName evidence="1">Uncharacterized protein</fullName>
    </submittedName>
</protein>
<feature type="non-terminal residue" evidence="1">
    <location>
        <position position="1"/>
    </location>
</feature>
<dbReference type="EMBL" id="LAZR01006936">
    <property type="protein sequence ID" value="KKM88593.1"/>
    <property type="molecule type" value="Genomic_DNA"/>
</dbReference>
<proteinExistence type="predicted"/>
<comment type="caution">
    <text evidence="1">The sequence shown here is derived from an EMBL/GenBank/DDBJ whole genome shotgun (WGS) entry which is preliminary data.</text>
</comment>
<organism evidence="1">
    <name type="scientific">marine sediment metagenome</name>
    <dbReference type="NCBI Taxonomy" id="412755"/>
    <lineage>
        <taxon>unclassified sequences</taxon>
        <taxon>metagenomes</taxon>
        <taxon>ecological metagenomes</taxon>
    </lineage>
</organism>
<reference evidence="1" key="1">
    <citation type="journal article" date="2015" name="Nature">
        <title>Complex archaea that bridge the gap between prokaryotes and eukaryotes.</title>
        <authorList>
            <person name="Spang A."/>
            <person name="Saw J.H."/>
            <person name="Jorgensen S.L."/>
            <person name="Zaremba-Niedzwiedzka K."/>
            <person name="Martijn J."/>
            <person name="Lind A.E."/>
            <person name="van Eijk R."/>
            <person name="Schleper C."/>
            <person name="Guy L."/>
            <person name="Ettema T.J."/>
        </authorList>
    </citation>
    <scope>NUCLEOTIDE SEQUENCE</scope>
</reference>